<sequence>MALRILIADDHDMVRETIAMFLDADGGTETVAACDLPEAMAKIEADGPFDLVLLDYTMPGMKGLEALPKVMKANEDKPVGLISGTATRLIAEQALAMGAIGFLPKTLPAKSLVNAVRFMAAGEIYAPVNFMSGKDDPEETDFEKALSERERQVLRGLMEAKSNKEIARDLELQEVTIKLHVKTLCRKLDARNRTDAAMIARNAGFI</sequence>
<dbReference type="InterPro" id="IPR058245">
    <property type="entry name" value="NreC/VraR/RcsB-like_REC"/>
</dbReference>
<dbReference type="PRINTS" id="PR00038">
    <property type="entry name" value="HTHLUXR"/>
</dbReference>
<dbReference type="OrthoDB" id="3679796at2"/>
<dbReference type="SMART" id="SM00421">
    <property type="entry name" value="HTH_LUXR"/>
    <property type="match status" value="1"/>
</dbReference>
<dbReference type="InterPro" id="IPR011006">
    <property type="entry name" value="CheY-like_superfamily"/>
</dbReference>
<dbReference type="PANTHER" id="PTHR45566">
    <property type="entry name" value="HTH-TYPE TRANSCRIPTIONAL REGULATOR YHJB-RELATED"/>
    <property type="match status" value="1"/>
</dbReference>
<dbReference type="GO" id="GO:0003677">
    <property type="term" value="F:DNA binding"/>
    <property type="evidence" value="ECO:0007669"/>
    <property type="project" value="UniProtKB-KW"/>
</dbReference>
<evidence type="ECO:0000259" key="4">
    <source>
        <dbReference type="PROSITE" id="PS50043"/>
    </source>
</evidence>
<dbReference type="GO" id="GO:0006355">
    <property type="term" value="P:regulation of DNA-templated transcription"/>
    <property type="evidence" value="ECO:0007669"/>
    <property type="project" value="InterPro"/>
</dbReference>
<evidence type="ECO:0000313" key="6">
    <source>
        <dbReference type="EMBL" id="HDZ51052.1"/>
    </source>
</evidence>
<accession>A0A1H0HBW4</accession>
<dbReference type="AlphaFoldDB" id="A0A1H0HBW4"/>
<dbReference type="STRING" id="335975.SAMN04488512_101187"/>
<dbReference type="SUPFAM" id="SSF46894">
    <property type="entry name" value="C-terminal effector domain of the bipartite response regulators"/>
    <property type="match status" value="1"/>
</dbReference>
<proteinExistence type="predicted"/>
<keyword evidence="8" id="KW-1185">Reference proteome</keyword>
<keyword evidence="2" id="KW-0238">DNA-binding</keyword>
<evidence type="ECO:0000256" key="1">
    <source>
        <dbReference type="ARBA" id="ARBA00022553"/>
    </source>
</evidence>
<organism evidence="6">
    <name type="scientific">Sulfitobacter litoralis</name>
    <dbReference type="NCBI Taxonomy" id="335975"/>
    <lineage>
        <taxon>Bacteria</taxon>
        <taxon>Pseudomonadati</taxon>
        <taxon>Pseudomonadota</taxon>
        <taxon>Alphaproteobacteria</taxon>
        <taxon>Rhodobacterales</taxon>
        <taxon>Roseobacteraceae</taxon>
        <taxon>Sulfitobacter</taxon>
    </lineage>
</organism>
<evidence type="ECO:0000256" key="3">
    <source>
        <dbReference type="PROSITE-ProRule" id="PRU00169"/>
    </source>
</evidence>
<gene>
    <name evidence="6" type="ORF">ENH63_04550</name>
    <name evidence="7" type="ORF">SAMN04488512_101187</name>
</gene>
<dbReference type="Gene3D" id="1.10.10.10">
    <property type="entry name" value="Winged helix-like DNA-binding domain superfamily/Winged helix DNA-binding domain"/>
    <property type="match status" value="1"/>
</dbReference>
<dbReference type="PROSITE" id="PS50043">
    <property type="entry name" value="HTH_LUXR_2"/>
    <property type="match status" value="1"/>
</dbReference>
<reference evidence="6" key="2">
    <citation type="journal article" date="2020" name="mSystems">
        <title>Genome- and Community-Level Interaction Insights into Carbon Utilization and Element Cycling Functions of Hydrothermarchaeota in Hydrothermal Sediment.</title>
        <authorList>
            <person name="Zhou Z."/>
            <person name="Liu Y."/>
            <person name="Xu W."/>
            <person name="Pan J."/>
            <person name="Luo Z.H."/>
            <person name="Li M."/>
        </authorList>
    </citation>
    <scope>NUCLEOTIDE SEQUENCE [LARGE SCALE GENOMIC DNA]</scope>
    <source>
        <strain evidence="6">HyVt-323</strain>
    </source>
</reference>
<dbReference type="Proteomes" id="UP000885704">
    <property type="component" value="Unassembled WGS sequence"/>
</dbReference>
<dbReference type="RefSeq" id="WP_093731476.1">
    <property type="nucleotide sequence ID" value="NZ_CAXBMM010000033.1"/>
</dbReference>
<dbReference type="Pfam" id="PF00072">
    <property type="entry name" value="Response_reg"/>
    <property type="match status" value="1"/>
</dbReference>
<dbReference type="EMBL" id="DRFN01000009">
    <property type="protein sequence ID" value="HDZ51052.1"/>
    <property type="molecule type" value="Genomic_DNA"/>
</dbReference>
<feature type="modified residue" description="4-aspartylphosphate" evidence="3">
    <location>
        <position position="55"/>
    </location>
</feature>
<dbReference type="SMART" id="SM00448">
    <property type="entry name" value="REC"/>
    <property type="match status" value="1"/>
</dbReference>
<dbReference type="GO" id="GO:0000160">
    <property type="term" value="P:phosphorelay signal transduction system"/>
    <property type="evidence" value="ECO:0007669"/>
    <property type="project" value="InterPro"/>
</dbReference>
<evidence type="ECO:0000256" key="2">
    <source>
        <dbReference type="ARBA" id="ARBA00023125"/>
    </source>
</evidence>
<keyword evidence="1 3" id="KW-0597">Phosphoprotein</keyword>
<dbReference type="InterPro" id="IPR036388">
    <property type="entry name" value="WH-like_DNA-bd_sf"/>
</dbReference>
<dbReference type="Proteomes" id="UP000198646">
    <property type="component" value="Unassembled WGS sequence"/>
</dbReference>
<evidence type="ECO:0000259" key="5">
    <source>
        <dbReference type="PROSITE" id="PS50110"/>
    </source>
</evidence>
<evidence type="ECO:0000313" key="8">
    <source>
        <dbReference type="Proteomes" id="UP000198646"/>
    </source>
</evidence>
<feature type="domain" description="Response regulatory" evidence="5">
    <location>
        <begin position="4"/>
        <end position="120"/>
    </location>
</feature>
<dbReference type="Gene3D" id="3.40.50.2300">
    <property type="match status" value="1"/>
</dbReference>
<reference evidence="7 8" key="1">
    <citation type="submission" date="2016-10" db="EMBL/GenBank/DDBJ databases">
        <authorList>
            <person name="Varghese N."/>
            <person name="Submissions S."/>
        </authorList>
    </citation>
    <scope>NUCLEOTIDE SEQUENCE [LARGE SCALE GENOMIC DNA]</scope>
    <source>
        <strain evidence="7 8">DSM 17584</strain>
    </source>
</reference>
<dbReference type="PROSITE" id="PS50110">
    <property type="entry name" value="RESPONSE_REGULATORY"/>
    <property type="match status" value="1"/>
</dbReference>
<name>A0A1H0HBW4_9RHOB</name>
<dbReference type="InterPro" id="IPR000792">
    <property type="entry name" value="Tscrpt_reg_LuxR_C"/>
</dbReference>
<dbReference type="CDD" id="cd17535">
    <property type="entry name" value="REC_NarL-like"/>
    <property type="match status" value="1"/>
</dbReference>
<protein>
    <submittedName>
        <fullName evidence="6">Response regulator transcription factor</fullName>
    </submittedName>
    <submittedName>
        <fullName evidence="7">Two component transcriptional regulator, LuxR family</fullName>
    </submittedName>
</protein>
<dbReference type="SUPFAM" id="SSF52172">
    <property type="entry name" value="CheY-like"/>
    <property type="match status" value="1"/>
</dbReference>
<dbReference type="EMBL" id="FNJD01000001">
    <property type="protein sequence ID" value="SDO16618.1"/>
    <property type="molecule type" value="Genomic_DNA"/>
</dbReference>
<dbReference type="PANTHER" id="PTHR45566:SF1">
    <property type="entry name" value="HTH-TYPE TRANSCRIPTIONAL REGULATOR YHJB-RELATED"/>
    <property type="match status" value="1"/>
</dbReference>
<dbReference type="InterPro" id="IPR001789">
    <property type="entry name" value="Sig_transdc_resp-reg_receiver"/>
</dbReference>
<comment type="caution">
    <text evidence="6">The sequence shown here is derived from an EMBL/GenBank/DDBJ whole genome shotgun (WGS) entry which is preliminary data.</text>
</comment>
<feature type="domain" description="HTH luxR-type" evidence="4">
    <location>
        <begin position="139"/>
        <end position="204"/>
    </location>
</feature>
<dbReference type="InterPro" id="IPR051015">
    <property type="entry name" value="EvgA-like"/>
</dbReference>
<dbReference type="Pfam" id="PF00196">
    <property type="entry name" value="GerE"/>
    <property type="match status" value="1"/>
</dbReference>
<evidence type="ECO:0000313" key="7">
    <source>
        <dbReference type="EMBL" id="SDO16618.1"/>
    </source>
</evidence>
<dbReference type="CDD" id="cd06170">
    <property type="entry name" value="LuxR_C_like"/>
    <property type="match status" value="1"/>
</dbReference>
<dbReference type="InterPro" id="IPR016032">
    <property type="entry name" value="Sig_transdc_resp-reg_C-effctor"/>
</dbReference>